<gene>
    <name evidence="1" type="ORF">GXP67_02550</name>
</gene>
<dbReference type="KEGG" id="rhoz:GXP67_02550"/>
<dbReference type="EMBL" id="CP048222">
    <property type="protein sequence ID" value="QHT65622.1"/>
    <property type="molecule type" value="Genomic_DNA"/>
</dbReference>
<protein>
    <submittedName>
        <fullName evidence="1">Uncharacterized protein</fullName>
    </submittedName>
</protein>
<evidence type="ECO:0000313" key="1">
    <source>
        <dbReference type="EMBL" id="QHT65622.1"/>
    </source>
</evidence>
<evidence type="ECO:0000313" key="2">
    <source>
        <dbReference type="Proteomes" id="UP000480178"/>
    </source>
</evidence>
<dbReference type="AlphaFoldDB" id="A0A6C0GCR7"/>
<name>A0A6C0GCR7_9BACT</name>
<accession>A0A6C0GCR7</accession>
<reference evidence="1 2" key="1">
    <citation type="submission" date="2020-01" db="EMBL/GenBank/DDBJ databases">
        <authorList>
            <person name="Kim M.K."/>
        </authorList>
    </citation>
    <scope>NUCLEOTIDE SEQUENCE [LARGE SCALE GENOMIC DNA]</scope>
    <source>
        <strain evidence="1 2">172606-1</strain>
    </source>
</reference>
<dbReference type="Proteomes" id="UP000480178">
    <property type="component" value="Chromosome"/>
</dbReference>
<dbReference type="RefSeq" id="WP_162441704.1">
    <property type="nucleotide sequence ID" value="NZ_CP048222.1"/>
</dbReference>
<organism evidence="1 2">
    <name type="scientific">Rhodocytophaga rosea</name>
    <dbReference type="NCBI Taxonomy" id="2704465"/>
    <lineage>
        <taxon>Bacteria</taxon>
        <taxon>Pseudomonadati</taxon>
        <taxon>Bacteroidota</taxon>
        <taxon>Cytophagia</taxon>
        <taxon>Cytophagales</taxon>
        <taxon>Rhodocytophagaceae</taxon>
        <taxon>Rhodocytophaga</taxon>
    </lineage>
</organism>
<sequence length="114" mass="12806">MSTITNIIISASLYGAQEMFGAQLNAYTSKLNVPPFVKIDKCTVGGNNCLRADLFIAAFNNLDLDVFIDFFKSLHYWDGEQDQRNTLQLFIKRPEDSIFGIYTQETISQLQAAG</sequence>
<proteinExistence type="predicted"/>
<keyword evidence="2" id="KW-1185">Reference proteome</keyword>